<dbReference type="RefSeq" id="WP_149852312.1">
    <property type="nucleotide sequence ID" value="NZ_VUOB01000047.1"/>
</dbReference>
<gene>
    <name evidence="3" type="ORF">F0L68_25370</name>
</gene>
<evidence type="ECO:0000313" key="4">
    <source>
        <dbReference type="Proteomes" id="UP000323454"/>
    </source>
</evidence>
<dbReference type="EMBL" id="VUOB01000047">
    <property type="protein sequence ID" value="KAA2257079.1"/>
    <property type="molecule type" value="Genomic_DNA"/>
</dbReference>
<dbReference type="Proteomes" id="UP000323454">
    <property type="component" value="Unassembled WGS sequence"/>
</dbReference>
<evidence type="ECO:0000256" key="2">
    <source>
        <dbReference type="SAM" id="Phobius"/>
    </source>
</evidence>
<evidence type="ECO:0000256" key="1">
    <source>
        <dbReference type="SAM" id="MobiDB-lite"/>
    </source>
</evidence>
<reference evidence="3 4" key="1">
    <citation type="submission" date="2019-09" db="EMBL/GenBank/DDBJ databases">
        <title>Goodfellowia gen. nov., a new genus of the Pseudonocardineae related to Actinoalloteichus, containing Goodfellowia coeruleoviolacea gen. nov., comb. nov. gen. nov., comb. nov.</title>
        <authorList>
            <person name="Labeda D."/>
        </authorList>
    </citation>
    <scope>NUCLEOTIDE SEQUENCE [LARGE SCALE GENOMIC DNA]</scope>
    <source>
        <strain evidence="3 4">AN110305</strain>
    </source>
</reference>
<protein>
    <submittedName>
        <fullName evidence="3">Uncharacterized protein</fullName>
    </submittedName>
</protein>
<keyword evidence="2" id="KW-0472">Membrane</keyword>
<comment type="caution">
    <text evidence="3">The sequence shown here is derived from an EMBL/GenBank/DDBJ whole genome shotgun (WGS) entry which is preliminary data.</text>
</comment>
<reference evidence="3 4" key="2">
    <citation type="submission" date="2019-09" db="EMBL/GenBank/DDBJ databases">
        <authorList>
            <person name="Jin C."/>
        </authorList>
    </citation>
    <scope>NUCLEOTIDE SEQUENCE [LARGE SCALE GENOMIC DNA]</scope>
    <source>
        <strain evidence="3 4">AN110305</strain>
    </source>
</reference>
<feature type="transmembrane region" description="Helical" evidence="2">
    <location>
        <begin position="31"/>
        <end position="53"/>
    </location>
</feature>
<keyword evidence="2" id="KW-0812">Transmembrane</keyword>
<dbReference type="AlphaFoldDB" id="A0A5B2X1K7"/>
<evidence type="ECO:0000313" key="3">
    <source>
        <dbReference type="EMBL" id="KAA2257079.1"/>
    </source>
</evidence>
<name>A0A5B2X1K7_9PSEU</name>
<proteinExistence type="predicted"/>
<keyword evidence="4" id="KW-1185">Reference proteome</keyword>
<organism evidence="3 4">
    <name type="scientific">Solihabitans fulvus</name>
    <dbReference type="NCBI Taxonomy" id="1892852"/>
    <lineage>
        <taxon>Bacteria</taxon>
        <taxon>Bacillati</taxon>
        <taxon>Actinomycetota</taxon>
        <taxon>Actinomycetes</taxon>
        <taxon>Pseudonocardiales</taxon>
        <taxon>Pseudonocardiaceae</taxon>
        <taxon>Solihabitans</taxon>
    </lineage>
</organism>
<keyword evidence="2" id="KW-1133">Transmembrane helix</keyword>
<feature type="region of interest" description="Disordered" evidence="1">
    <location>
        <begin position="79"/>
        <end position="99"/>
    </location>
</feature>
<sequence>MWRVPVMSRRCGLPTERALEMLSPGPLWSQFLMVGVTAVLALVALALLAAIWLRGQPMPAARQAVRAMPAARQAMRAMPTERPRVPAHALPDGDTPGPMTVTDLIRRIRDEDRWPGADPDGPGADDVATVEIPRWRGVPSDANEYPTTPILVRVRWRYDRPTQRSMPSQYWPSSAGPPRSAVLPGFGSVRVVVDRPRVAGP</sequence>
<accession>A0A5B2X1K7</accession>